<dbReference type="OrthoDB" id="3944128at2759"/>
<organism evidence="3 4">
    <name type="scientific">Trichoderma arundinaceum</name>
    <dbReference type="NCBI Taxonomy" id="490622"/>
    <lineage>
        <taxon>Eukaryota</taxon>
        <taxon>Fungi</taxon>
        <taxon>Dikarya</taxon>
        <taxon>Ascomycota</taxon>
        <taxon>Pezizomycotina</taxon>
        <taxon>Sordariomycetes</taxon>
        <taxon>Hypocreomycetidae</taxon>
        <taxon>Hypocreales</taxon>
        <taxon>Hypocreaceae</taxon>
        <taxon>Trichoderma</taxon>
    </lineage>
</organism>
<gene>
    <name evidence="3" type="ORF">TARUN_8471</name>
</gene>
<feature type="compositionally biased region" description="Polar residues" evidence="1">
    <location>
        <begin position="377"/>
        <end position="388"/>
    </location>
</feature>
<evidence type="ECO:0000256" key="1">
    <source>
        <dbReference type="SAM" id="MobiDB-lite"/>
    </source>
</evidence>
<feature type="signal peptide" evidence="2">
    <location>
        <begin position="1"/>
        <end position="19"/>
    </location>
</feature>
<accession>A0A395ND00</accession>
<dbReference type="AlphaFoldDB" id="A0A395ND00"/>
<protein>
    <submittedName>
        <fullName evidence="3">Uncharacterized protein</fullName>
    </submittedName>
</protein>
<dbReference type="Proteomes" id="UP000266272">
    <property type="component" value="Unassembled WGS sequence"/>
</dbReference>
<comment type="caution">
    <text evidence="3">The sequence shown here is derived from an EMBL/GenBank/DDBJ whole genome shotgun (WGS) entry which is preliminary data.</text>
</comment>
<evidence type="ECO:0000256" key="2">
    <source>
        <dbReference type="SAM" id="SignalP"/>
    </source>
</evidence>
<reference evidence="3 4" key="1">
    <citation type="journal article" date="2018" name="PLoS Pathog.">
        <title>Evolution of structural diversity of trichothecenes, a family of toxins produced by plant pathogenic and entomopathogenic fungi.</title>
        <authorList>
            <person name="Proctor R.H."/>
            <person name="McCormick S.P."/>
            <person name="Kim H.S."/>
            <person name="Cardoza R.E."/>
            <person name="Stanley A.M."/>
            <person name="Lindo L."/>
            <person name="Kelly A."/>
            <person name="Brown D.W."/>
            <person name="Lee T."/>
            <person name="Vaughan M.M."/>
            <person name="Alexander N.J."/>
            <person name="Busman M."/>
            <person name="Gutierrez S."/>
        </authorList>
    </citation>
    <scope>NUCLEOTIDE SEQUENCE [LARGE SCALE GENOMIC DNA]</scope>
    <source>
        <strain evidence="3 4">IBT 40837</strain>
    </source>
</reference>
<feature type="chain" id="PRO_5017357589" evidence="2">
    <location>
        <begin position="20"/>
        <end position="388"/>
    </location>
</feature>
<keyword evidence="2" id="KW-0732">Signal</keyword>
<feature type="region of interest" description="Disordered" evidence="1">
    <location>
        <begin position="363"/>
        <end position="388"/>
    </location>
</feature>
<keyword evidence="4" id="KW-1185">Reference proteome</keyword>
<name>A0A395ND00_TRIAR</name>
<evidence type="ECO:0000313" key="3">
    <source>
        <dbReference type="EMBL" id="RFU73771.1"/>
    </source>
</evidence>
<evidence type="ECO:0000313" key="4">
    <source>
        <dbReference type="Proteomes" id="UP000266272"/>
    </source>
</evidence>
<dbReference type="EMBL" id="PXOA01000605">
    <property type="protein sequence ID" value="RFU73771.1"/>
    <property type="molecule type" value="Genomic_DNA"/>
</dbReference>
<proteinExistence type="predicted"/>
<feature type="non-terminal residue" evidence="3">
    <location>
        <position position="388"/>
    </location>
</feature>
<sequence>MAGLTGVLALLAFGGVARASPSLKAHLSYRVNTDLLFLRTVSAANGTITSAATLPATTSATTIGSLTCGSIEISRLQAVAIQQYQGLTTDPALQCQCLGQINSWLSATNPPVRTRTRTIGTGVTTFTQTRSDTTVVVTTVLNELDVNTFTENFIEPQTDLWYGSASSPCCYSCTIQASTVEVFYWTDATESPAITSFSSNGFVYIVLYYSESPSIYIGFSSLSAFDYCGLVGQAFTNTTIGFNPTEISTLIFSPVVGTAPIGIISTDGSVRTTTDTPPTLWTPVGSAALSTTDLERNCSTISGYTYIPGNPSNAGFHITPPDPCHPTIVIPDRIRTLDPAWGSCISDAIGGFYDPPSALTPVSQLVPTTANPPPVSTTPSIPKSTSAA</sequence>
<dbReference type="STRING" id="490622.A0A395ND00"/>